<comment type="similarity">
    <text evidence="3 11">Belongs to the homoserine dehydrogenase family.</text>
</comment>
<dbReference type="SUPFAM" id="SSF51735">
    <property type="entry name" value="NAD(P)-binding Rossmann-fold domains"/>
    <property type="match status" value="1"/>
</dbReference>
<evidence type="ECO:0000256" key="9">
    <source>
        <dbReference type="ARBA" id="ARBA00023167"/>
    </source>
</evidence>
<protein>
    <recommendedName>
        <fullName evidence="5 10">Homoserine dehydrogenase</fullName>
        <ecNumber evidence="4 10">1.1.1.3</ecNumber>
    </recommendedName>
</protein>
<keyword evidence="6 10" id="KW-0028">Amino-acid biosynthesis</keyword>
<name>A0ABV9M7L2_9ENTE</name>
<dbReference type="PANTHER" id="PTHR43331">
    <property type="entry name" value="HOMOSERINE DEHYDROGENASE"/>
    <property type="match status" value="1"/>
</dbReference>
<organism evidence="14 15">
    <name type="scientific">Enterococcus eurekensis</name>
    <dbReference type="NCBI Taxonomy" id="1159753"/>
    <lineage>
        <taxon>Bacteria</taxon>
        <taxon>Bacillati</taxon>
        <taxon>Bacillota</taxon>
        <taxon>Bacilli</taxon>
        <taxon>Lactobacillales</taxon>
        <taxon>Enterococcaceae</taxon>
        <taxon>Enterococcus</taxon>
    </lineage>
</organism>
<dbReference type="Gene3D" id="3.30.360.10">
    <property type="entry name" value="Dihydrodipicolinate Reductase, domain 2"/>
    <property type="match status" value="1"/>
</dbReference>
<keyword evidence="9 10" id="KW-0486">Methionine biosynthesis</keyword>
<evidence type="ECO:0000256" key="1">
    <source>
        <dbReference type="ARBA" id="ARBA00005056"/>
    </source>
</evidence>
<keyword evidence="10" id="KW-0521">NADP</keyword>
<dbReference type="EC" id="1.1.1.3" evidence="4 10"/>
<keyword evidence="7 10" id="KW-0791">Threonine biosynthesis</keyword>
<evidence type="ECO:0000256" key="7">
    <source>
        <dbReference type="ARBA" id="ARBA00022697"/>
    </source>
</evidence>
<evidence type="ECO:0000256" key="8">
    <source>
        <dbReference type="ARBA" id="ARBA00023002"/>
    </source>
</evidence>
<evidence type="ECO:0000256" key="4">
    <source>
        <dbReference type="ARBA" id="ARBA00013213"/>
    </source>
</evidence>
<accession>A0ABV9M7L2</accession>
<comment type="caution">
    <text evidence="14">The sequence shown here is derived from an EMBL/GenBank/DDBJ whole genome shotgun (WGS) entry which is preliminary data.</text>
</comment>
<evidence type="ECO:0000256" key="3">
    <source>
        <dbReference type="ARBA" id="ARBA00006753"/>
    </source>
</evidence>
<gene>
    <name evidence="14" type="ORF">ACFO3L_08280</name>
</gene>
<evidence type="ECO:0000256" key="11">
    <source>
        <dbReference type="RuleBase" id="RU004171"/>
    </source>
</evidence>
<dbReference type="SUPFAM" id="SSF55347">
    <property type="entry name" value="Glyceraldehyde-3-phosphate dehydrogenase-like, C-terminal domain"/>
    <property type="match status" value="1"/>
</dbReference>
<evidence type="ECO:0000259" key="13">
    <source>
        <dbReference type="Pfam" id="PF03447"/>
    </source>
</evidence>
<dbReference type="EMBL" id="JBHSGT010000052">
    <property type="protein sequence ID" value="MFC4710598.1"/>
    <property type="molecule type" value="Genomic_DNA"/>
</dbReference>
<evidence type="ECO:0000313" key="15">
    <source>
        <dbReference type="Proteomes" id="UP001596026"/>
    </source>
</evidence>
<dbReference type="PANTHER" id="PTHR43331:SF1">
    <property type="entry name" value="HOMOSERINE DEHYDROGENASE"/>
    <property type="match status" value="1"/>
</dbReference>
<feature type="domain" description="Homoserine dehydrogenase catalytic" evidence="12">
    <location>
        <begin position="139"/>
        <end position="317"/>
    </location>
</feature>
<dbReference type="InterPro" id="IPR036291">
    <property type="entry name" value="NAD(P)-bd_dom_sf"/>
</dbReference>
<keyword evidence="8 10" id="KW-0560">Oxidoreductase</keyword>
<dbReference type="GO" id="GO:0004412">
    <property type="term" value="F:homoserine dehydrogenase activity"/>
    <property type="evidence" value="ECO:0007669"/>
    <property type="project" value="UniProtKB-EC"/>
</dbReference>
<keyword evidence="15" id="KW-1185">Reference proteome</keyword>
<dbReference type="RefSeq" id="WP_379965844.1">
    <property type="nucleotide sequence ID" value="NZ_JBHSGT010000052.1"/>
</dbReference>
<evidence type="ECO:0000256" key="6">
    <source>
        <dbReference type="ARBA" id="ARBA00022605"/>
    </source>
</evidence>
<proteinExistence type="inferred from homology"/>
<dbReference type="PROSITE" id="PS01042">
    <property type="entry name" value="HOMOSER_DHGENASE"/>
    <property type="match status" value="1"/>
</dbReference>
<dbReference type="InterPro" id="IPR001342">
    <property type="entry name" value="HDH_cat"/>
</dbReference>
<dbReference type="InterPro" id="IPR019811">
    <property type="entry name" value="HDH_CS"/>
</dbReference>
<dbReference type="Pfam" id="PF00742">
    <property type="entry name" value="Homoserine_dh"/>
    <property type="match status" value="1"/>
</dbReference>
<comment type="catalytic activity">
    <reaction evidence="10">
        <text>L-homoserine + NADP(+) = L-aspartate 4-semialdehyde + NADPH + H(+)</text>
        <dbReference type="Rhea" id="RHEA:15761"/>
        <dbReference type="ChEBI" id="CHEBI:15378"/>
        <dbReference type="ChEBI" id="CHEBI:57476"/>
        <dbReference type="ChEBI" id="CHEBI:57783"/>
        <dbReference type="ChEBI" id="CHEBI:58349"/>
        <dbReference type="ChEBI" id="CHEBI:537519"/>
        <dbReference type="EC" id="1.1.1.3"/>
    </reaction>
</comment>
<dbReference type="Pfam" id="PF03447">
    <property type="entry name" value="NAD_binding_3"/>
    <property type="match status" value="1"/>
</dbReference>
<dbReference type="InterPro" id="IPR005106">
    <property type="entry name" value="Asp/hSer_DH_NAD-bd"/>
</dbReference>
<dbReference type="InterPro" id="IPR016204">
    <property type="entry name" value="HDH"/>
</dbReference>
<dbReference type="NCBIfam" id="NF004976">
    <property type="entry name" value="PRK06349.1"/>
    <property type="match status" value="1"/>
</dbReference>
<evidence type="ECO:0000256" key="10">
    <source>
        <dbReference type="RuleBase" id="RU000579"/>
    </source>
</evidence>
<dbReference type="PIRSF" id="PIRSF000098">
    <property type="entry name" value="Homoser_dehydrog"/>
    <property type="match status" value="1"/>
</dbReference>
<dbReference type="Gene3D" id="3.30.70.260">
    <property type="match status" value="1"/>
</dbReference>
<sequence>MKKEMKIGLLGLGVVATGVVERLAAQQKQIEEETGVKLTIAKALVLDPVEKAAFANTHGFELTTKLEDITENAEIDIVIELIGRISPAKEYILTALKNGKHVVTANKDLIAQHGQEIIEVAKAQNVGFYYEASVGGGIPLLRPLATSYAADSITSVKGIVNGTTNYMLTKMMEDQLDYQTALEQAQNLGFAESDPTNDVDGIDAAYKMIILGAFAFGAELKVTDLAIQGIRNVQAADVKVAQSLGYEVKLIGEVKQVGEGVTASVSPVLVAKNHPLAMIKNEYNGVFIESQGIGQSLLYGPGAGALPTATSVLADLVEIADRTQGKQDFAPFNRKVANAPLVNRENVKENYFISVSLVTSAIETEEFVKGLVEQGYRVVYKAIDTKNNRLSLIVNHLTPTDYQTLLTKLATQGMIQGQLGVMGDFNEN</sequence>
<evidence type="ECO:0000256" key="5">
    <source>
        <dbReference type="ARBA" id="ARBA00013376"/>
    </source>
</evidence>
<dbReference type="Gene3D" id="3.40.50.720">
    <property type="entry name" value="NAD(P)-binding Rossmann-like Domain"/>
    <property type="match status" value="1"/>
</dbReference>
<reference evidence="15" key="1">
    <citation type="journal article" date="2019" name="Int. J. Syst. Evol. Microbiol.">
        <title>The Global Catalogue of Microorganisms (GCM) 10K type strain sequencing project: providing services to taxonomists for standard genome sequencing and annotation.</title>
        <authorList>
            <consortium name="The Broad Institute Genomics Platform"/>
            <consortium name="The Broad Institute Genome Sequencing Center for Infectious Disease"/>
            <person name="Wu L."/>
            <person name="Ma J."/>
        </authorList>
    </citation>
    <scope>NUCLEOTIDE SEQUENCE [LARGE SCALE GENOMIC DNA]</scope>
    <source>
        <strain evidence="15">CGMCC 1.19061</strain>
    </source>
</reference>
<evidence type="ECO:0000256" key="2">
    <source>
        <dbReference type="ARBA" id="ARBA00005062"/>
    </source>
</evidence>
<evidence type="ECO:0000313" key="14">
    <source>
        <dbReference type="EMBL" id="MFC4710598.1"/>
    </source>
</evidence>
<dbReference type="Proteomes" id="UP001596026">
    <property type="component" value="Unassembled WGS sequence"/>
</dbReference>
<comment type="pathway">
    <text evidence="2 10">Amino-acid biosynthesis; L-methionine biosynthesis via de novo pathway; L-homoserine from L-aspartate: step 3/3.</text>
</comment>
<evidence type="ECO:0000259" key="12">
    <source>
        <dbReference type="Pfam" id="PF00742"/>
    </source>
</evidence>
<feature type="domain" description="Aspartate/homoserine dehydrogenase NAD-binding" evidence="13">
    <location>
        <begin position="11"/>
        <end position="131"/>
    </location>
</feature>
<comment type="pathway">
    <text evidence="1 10">Amino-acid biosynthesis; L-threonine biosynthesis; L-threonine from L-aspartate: step 3/5.</text>
</comment>